<dbReference type="PANTHER" id="PTHR31225:SF9">
    <property type="entry name" value="TERPENE SYNTHASE 10"/>
    <property type="match status" value="1"/>
</dbReference>
<evidence type="ECO:0000256" key="3">
    <source>
        <dbReference type="SAM" id="SignalP"/>
    </source>
</evidence>
<reference evidence="5" key="1">
    <citation type="submission" date="2021-01" db="UniProtKB">
        <authorList>
            <consortium name="EnsemblPlants"/>
        </authorList>
    </citation>
    <scope>IDENTIFICATION</scope>
</reference>
<feature type="domain" description="Terpene synthase metal-binding" evidence="4">
    <location>
        <begin position="1"/>
        <end position="97"/>
    </location>
</feature>
<evidence type="ECO:0000256" key="1">
    <source>
        <dbReference type="ARBA" id="ARBA00022723"/>
    </source>
</evidence>
<evidence type="ECO:0000256" key="2">
    <source>
        <dbReference type="ARBA" id="ARBA00022842"/>
    </source>
</evidence>
<organism evidence="5 6">
    <name type="scientific">Kalanchoe fedtschenkoi</name>
    <name type="common">Lavender scallops</name>
    <name type="synonym">South American air plant</name>
    <dbReference type="NCBI Taxonomy" id="63787"/>
    <lineage>
        <taxon>Eukaryota</taxon>
        <taxon>Viridiplantae</taxon>
        <taxon>Streptophyta</taxon>
        <taxon>Embryophyta</taxon>
        <taxon>Tracheophyta</taxon>
        <taxon>Spermatophyta</taxon>
        <taxon>Magnoliopsida</taxon>
        <taxon>eudicotyledons</taxon>
        <taxon>Gunneridae</taxon>
        <taxon>Pentapetalae</taxon>
        <taxon>Saxifragales</taxon>
        <taxon>Crassulaceae</taxon>
        <taxon>Kalanchoe</taxon>
    </lineage>
</organism>
<keyword evidence="2" id="KW-0460">Magnesium</keyword>
<evidence type="ECO:0000313" key="6">
    <source>
        <dbReference type="Proteomes" id="UP000594263"/>
    </source>
</evidence>
<dbReference type="AlphaFoldDB" id="A0A7N1A825"/>
<evidence type="ECO:0000313" key="5">
    <source>
        <dbReference type="EnsemblPlants" id="Kaladp0266s0024.1.v1.1"/>
    </source>
</evidence>
<dbReference type="InterPro" id="IPR005630">
    <property type="entry name" value="Terpene_synthase_metal-bd"/>
</dbReference>
<dbReference type="GO" id="GO:0016114">
    <property type="term" value="P:terpenoid biosynthetic process"/>
    <property type="evidence" value="ECO:0007669"/>
    <property type="project" value="InterPro"/>
</dbReference>
<dbReference type="Proteomes" id="UP000594263">
    <property type="component" value="Unplaced"/>
</dbReference>
<feature type="chain" id="PRO_5029738779" description="Terpene synthase metal-binding domain-containing protein" evidence="3">
    <location>
        <begin position="23"/>
        <end position="158"/>
    </location>
</feature>
<dbReference type="Pfam" id="PF03936">
    <property type="entry name" value="Terpene_synth_C"/>
    <property type="match status" value="1"/>
</dbReference>
<dbReference type="InterPro" id="IPR050148">
    <property type="entry name" value="Terpene_synthase-like"/>
</dbReference>
<dbReference type="SUPFAM" id="SSF48576">
    <property type="entry name" value="Terpenoid synthases"/>
    <property type="match status" value="1"/>
</dbReference>
<dbReference type="GO" id="GO:0000287">
    <property type="term" value="F:magnesium ion binding"/>
    <property type="evidence" value="ECO:0007669"/>
    <property type="project" value="InterPro"/>
</dbReference>
<accession>A0A7N1A825</accession>
<evidence type="ECO:0000259" key="4">
    <source>
        <dbReference type="Pfam" id="PF03936"/>
    </source>
</evidence>
<dbReference type="OMA" id="TEPKCLE"/>
<dbReference type="EnsemblPlants" id="Kaladp0266s0024.1.v1.1">
    <property type="protein sequence ID" value="Kaladp0266s0024.1.v1.1"/>
    <property type="gene ID" value="Kaladp0266s0024.v1.1"/>
</dbReference>
<dbReference type="GO" id="GO:0010333">
    <property type="term" value="F:terpene synthase activity"/>
    <property type="evidence" value="ECO:0007669"/>
    <property type="project" value="InterPro"/>
</dbReference>
<dbReference type="InterPro" id="IPR008949">
    <property type="entry name" value="Isoprenoid_synthase_dom_sf"/>
</dbReference>
<dbReference type="Gramene" id="Kaladp0266s0024.1.v1.1">
    <property type="protein sequence ID" value="Kaladp0266s0024.1.v1.1"/>
    <property type="gene ID" value="Kaladp0266s0024.v1.1"/>
</dbReference>
<name>A0A7N1A825_KALFE</name>
<feature type="signal peptide" evidence="3">
    <location>
        <begin position="1"/>
        <end position="22"/>
    </location>
</feature>
<dbReference type="PANTHER" id="PTHR31225">
    <property type="entry name" value="OS04G0344100 PROTEIN-RELATED"/>
    <property type="match status" value="1"/>
</dbReference>
<keyword evidence="3" id="KW-0732">Signal</keyword>
<protein>
    <recommendedName>
        <fullName evidence="4">Terpene synthase metal-binding domain-containing protein</fullName>
    </recommendedName>
</protein>
<keyword evidence="1" id="KW-0479">Metal-binding</keyword>
<keyword evidence="6" id="KW-1185">Reference proteome</keyword>
<sequence length="158" mass="17513">MGNAWISICIPLFAMHALGVKAEQVTLTEPKCLENDDCFMKSAGIIARLVDDLGTSSDEMARGDVPKAIQCYMNDTGASKEAVRNHVRDMVREEWKKVNKYAMENKTLRHSAVEMIPNLSKGAHFLYMDGDGYGIQDKETKVTTSKPLFDPIPASDAD</sequence>
<dbReference type="Gene3D" id="1.10.600.10">
    <property type="entry name" value="Farnesyl Diphosphate Synthase"/>
    <property type="match status" value="1"/>
</dbReference>
<proteinExistence type="predicted"/>